<protein>
    <recommendedName>
        <fullName evidence="12">Bifunctional protein HldE</fullName>
    </recommendedName>
    <domain>
        <recommendedName>
            <fullName evidence="12">D-beta-D-heptose 7-phosphate kinase</fullName>
            <ecNumber evidence="12">2.7.1.167</ecNumber>
        </recommendedName>
        <alternativeName>
            <fullName evidence="12">D-beta-D-heptose 7-phosphotransferase</fullName>
        </alternativeName>
        <alternativeName>
            <fullName evidence="12">D-glycero-beta-D-manno-heptose-7-phosphate kinase</fullName>
        </alternativeName>
    </domain>
    <domain>
        <recommendedName>
            <fullName evidence="12">D-beta-D-heptose 1-phosphate adenylyltransferase</fullName>
            <ecNumber evidence="12">2.7.7.70</ecNumber>
        </recommendedName>
        <alternativeName>
            <fullName evidence="12">D-glycero-beta-D-manno-heptose 1-phosphate adenylyltransferase</fullName>
        </alternativeName>
    </domain>
</protein>
<comment type="similarity">
    <text evidence="12">In the N-terminal section; belongs to the carbohydrate kinase PfkB family.</text>
</comment>
<dbReference type="NCBIfam" id="TIGR00125">
    <property type="entry name" value="cyt_tran_rel"/>
    <property type="match status" value="1"/>
</dbReference>
<feature type="domain" description="Cytidyltransferase-like" evidence="14">
    <location>
        <begin position="337"/>
        <end position="429"/>
    </location>
</feature>
<evidence type="ECO:0000256" key="3">
    <source>
        <dbReference type="ARBA" id="ARBA00004713"/>
    </source>
</evidence>
<evidence type="ECO:0000256" key="8">
    <source>
        <dbReference type="ARBA" id="ARBA00022840"/>
    </source>
</evidence>
<dbReference type="Pfam" id="PF00294">
    <property type="entry name" value="PfkB"/>
    <property type="match status" value="1"/>
</dbReference>
<dbReference type="GO" id="GO:0005829">
    <property type="term" value="C:cytosol"/>
    <property type="evidence" value="ECO:0007669"/>
    <property type="project" value="TreeGrafter"/>
</dbReference>
<evidence type="ECO:0000256" key="9">
    <source>
        <dbReference type="ARBA" id="ARBA00023268"/>
    </source>
</evidence>
<dbReference type="GO" id="GO:0033786">
    <property type="term" value="F:heptose-1-phosphate adenylyltransferase activity"/>
    <property type="evidence" value="ECO:0007669"/>
    <property type="project" value="UniProtKB-UniRule"/>
</dbReference>
<dbReference type="InterPro" id="IPR011914">
    <property type="entry name" value="RfaE_dom_II"/>
</dbReference>
<comment type="pathway">
    <text evidence="3">Bacterial outer membrane biogenesis; LPS core biosynthesis.</text>
</comment>
<evidence type="ECO:0000256" key="5">
    <source>
        <dbReference type="ARBA" id="ARBA00022695"/>
    </source>
</evidence>
<feature type="domain" description="Carbohydrate kinase PfkB" evidence="13">
    <location>
        <begin position="14"/>
        <end position="292"/>
    </location>
</feature>
<sequence length="466" mass="49589">MIGDALLDCYEIGEVIRISPEAPVPVVLHQDRRSVPGGAANVAMNCATLGADVTLIYVAGNDAAAEELTKILARGNIDSRVVLDASRSTSIKTRVVAGTQQLLRLDRETTAPIGPKIEDALLAAFESVINCCDTVLLSDYCKGSLTDRVLEHVIARAHSLGVPCLVDPKRKDFSSYAGATLIKPNLGEFEAVVGHTCNETAQIEEAAAKLCHKLGSDLLVTRSSKGMSLLSRDAEPVHLAARAFEVFDVSGAGDTVLATLGVALAGRWEMAKAMALANVAAGIVVQKAGTATLAIDELNEAILADHAVALPGGSVVDWEEARKRCQDWQKRGLKVGFTNGCFDLLHPGHVRSIHAAASHCDRLVVAINSDASVRRLKGATRPVQSEQDRAEIMAALSQVALVIIFDEDTPFELIAYLEPDVLVKGADYREEDVAGGDIVKARGGRIVLVPILEGRSTSKLVERSRA</sequence>
<dbReference type="HAMAP" id="MF_01603">
    <property type="entry name" value="HldE"/>
    <property type="match status" value="1"/>
</dbReference>
<accession>A0A9X1DCL3</accession>
<dbReference type="EC" id="2.7.7.70" evidence="12"/>
<evidence type="ECO:0000256" key="7">
    <source>
        <dbReference type="ARBA" id="ARBA00022777"/>
    </source>
</evidence>
<name>A0A9X1DCL3_9SPHN</name>
<dbReference type="InterPro" id="IPR004821">
    <property type="entry name" value="Cyt_trans-like"/>
</dbReference>
<evidence type="ECO:0000256" key="10">
    <source>
        <dbReference type="ARBA" id="ARBA00023277"/>
    </source>
</evidence>
<dbReference type="Pfam" id="PF01467">
    <property type="entry name" value="CTP_transf_like"/>
    <property type="match status" value="1"/>
</dbReference>
<comment type="catalytic activity">
    <reaction evidence="12">
        <text>D-glycero-beta-D-manno-heptose 7-phosphate + ATP = D-glycero-beta-D-manno-heptose 1,7-bisphosphate + ADP + H(+)</text>
        <dbReference type="Rhea" id="RHEA:27473"/>
        <dbReference type="ChEBI" id="CHEBI:15378"/>
        <dbReference type="ChEBI" id="CHEBI:30616"/>
        <dbReference type="ChEBI" id="CHEBI:60204"/>
        <dbReference type="ChEBI" id="CHEBI:60208"/>
        <dbReference type="ChEBI" id="CHEBI:456216"/>
        <dbReference type="EC" id="2.7.1.167"/>
    </reaction>
</comment>
<dbReference type="InterPro" id="IPR029056">
    <property type="entry name" value="Ribokinase-like"/>
</dbReference>
<dbReference type="Gene3D" id="3.40.1190.20">
    <property type="match status" value="1"/>
</dbReference>
<feature type="region of interest" description="Cytidylyltransferase" evidence="12">
    <location>
        <begin position="337"/>
        <end position="466"/>
    </location>
</feature>
<evidence type="ECO:0000256" key="11">
    <source>
        <dbReference type="ARBA" id="ARBA00047428"/>
    </source>
</evidence>
<gene>
    <name evidence="15" type="primary">rfaE1</name>
    <name evidence="12" type="synonym">hldE</name>
    <name evidence="15" type="ORF">KK488_11190</name>
</gene>
<dbReference type="InterPro" id="IPR023030">
    <property type="entry name" value="Bifunc_HldE"/>
</dbReference>
<dbReference type="CDD" id="cd01172">
    <property type="entry name" value="RfaE_like"/>
    <property type="match status" value="1"/>
</dbReference>
<dbReference type="AlphaFoldDB" id="A0A9X1DCL3"/>
<keyword evidence="7 12" id="KW-0418">Kinase</keyword>
<evidence type="ECO:0000256" key="4">
    <source>
        <dbReference type="ARBA" id="ARBA00022679"/>
    </source>
</evidence>
<dbReference type="EMBL" id="JAHGAW010000007">
    <property type="protein sequence ID" value="MBT2187508.1"/>
    <property type="molecule type" value="Genomic_DNA"/>
</dbReference>
<dbReference type="PROSITE" id="PS00583">
    <property type="entry name" value="PFKB_KINASES_1"/>
    <property type="match status" value="1"/>
</dbReference>
<comment type="pathway">
    <text evidence="12">Nucleotide-sugar biosynthesis; ADP-L-glycero-beta-D-manno-heptose biosynthesis; ADP-L-glycero-beta-D-manno-heptose from D-glycero-beta-D-manno-heptose 7-phosphate: step 3/4.</text>
</comment>
<dbReference type="EC" id="2.7.1.167" evidence="12"/>
<keyword evidence="5 12" id="KW-0548">Nucleotidyltransferase</keyword>
<keyword evidence="4 12" id="KW-0808">Transferase</keyword>
<feature type="binding site" evidence="12">
    <location>
        <begin position="185"/>
        <end position="188"/>
    </location>
    <ligand>
        <name>ATP</name>
        <dbReference type="ChEBI" id="CHEBI:30616"/>
    </ligand>
</feature>
<evidence type="ECO:0000259" key="13">
    <source>
        <dbReference type="Pfam" id="PF00294"/>
    </source>
</evidence>
<comment type="subunit">
    <text evidence="12">Homodimer.</text>
</comment>
<evidence type="ECO:0000256" key="2">
    <source>
        <dbReference type="ARBA" id="ARBA00003753"/>
    </source>
</evidence>
<comment type="pathway">
    <text evidence="12">Nucleotide-sugar biosynthesis; ADP-L-glycero-beta-D-manno-heptose biosynthesis; ADP-L-glycero-beta-D-manno-heptose from D-glycero-beta-D-manno-heptose 7-phosphate: step 1/4.</text>
</comment>
<dbReference type="SUPFAM" id="SSF53613">
    <property type="entry name" value="Ribokinase-like"/>
    <property type="match status" value="1"/>
</dbReference>
<proteinExistence type="inferred from homology"/>
<comment type="function">
    <text evidence="1 12">Catalyzes the phosphorylation of D-glycero-D-manno-heptose 7-phosphate at the C-1 position to selectively form D-glycero-beta-D-manno-heptose-1,7-bisphosphate.</text>
</comment>
<evidence type="ECO:0000256" key="12">
    <source>
        <dbReference type="HAMAP-Rule" id="MF_01603"/>
    </source>
</evidence>
<reference evidence="15" key="1">
    <citation type="submission" date="2021-05" db="EMBL/GenBank/DDBJ databases">
        <title>Genome of Sphingobium sp. strain.</title>
        <authorList>
            <person name="Fan R."/>
        </authorList>
    </citation>
    <scope>NUCLEOTIDE SEQUENCE</scope>
    <source>
        <strain evidence="15">H33</strain>
    </source>
</reference>
<dbReference type="NCBIfam" id="TIGR02198">
    <property type="entry name" value="rfaE_dom_I"/>
    <property type="match status" value="1"/>
</dbReference>
<dbReference type="InterPro" id="IPR011913">
    <property type="entry name" value="RfaE_dom_I"/>
</dbReference>
<organism evidence="15 16">
    <name type="scientific">Sphingobium nicotianae</name>
    <dbReference type="NCBI Taxonomy" id="2782607"/>
    <lineage>
        <taxon>Bacteria</taxon>
        <taxon>Pseudomonadati</taxon>
        <taxon>Pseudomonadota</taxon>
        <taxon>Alphaproteobacteria</taxon>
        <taxon>Sphingomonadales</taxon>
        <taxon>Sphingomonadaceae</taxon>
        <taxon>Sphingobium</taxon>
    </lineage>
</organism>
<feature type="active site" evidence="12">
    <location>
        <position position="254"/>
    </location>
</feature>
<dbReference type="GO" id="GO:0033785">
    <property type="term" value="F:heptose 7-phosphate kinase activity"/>
    <property type="evidence" value="ECO:0007669"/>
    <property type="project" value="UniProtKB-UniRule"/>
</dbReference>
<evidence type="ECO:0000259" key="14">
    <source>
        <dbReference type="Pfam" id="PF01467"/>
    </source>
</evidence>
<dbReference type="GO" id="GO:0016773">
    <property type="term" value="F:phosphotransferase activity, alcohol group as acceptor"/>
    <property type="evidence" value="ECO:0007669"/>
    <property type="project" value="InterPro"/>
</dbReference>
<dbReference type="Gene3D" id="3.40.50.620">
    <property type="entry name" value="HUPs"/>
    <property type="match status" value="1"/>
</dbReference>
<dbReference type="PANTHER" id="PTHR46969">
    <property type="entry name" value="BIFUNCTIONAL PROTEIN HLDE"/>
    <property type="match status" value="1"/>
</dbReference>
<dbReference type="GO" id="GO:0005524">
    <property type="term" value="F:ATP binding"/>
    <property type="evidence" value="ECO:0007669"/>
    <property type="project" value="UniProtKB-UniRule"/>
</dbReference>
<evidence type="ECO:0000256" key="1">
    <source>
        <dbReference type="ARBA" id="ARBA00002319"/>
    </source>
</evidence>
<dbReference type="InterPro" id="IPR002173">
    <property type="entry name" value="Carboh/pur_kinase_PfkB_CS"/>
</dbReference>
<dbReference type="SUPFAM" id="SSF52374">
    <property type="entry name" value="Nucleotidylyl transferase"/>
    <property type="match status" value="1"/>
</dbReference>
<keyword evidence="9 12" id="KW-0511">Multifunctional enzyme</keyword>
<comment type="caution">
    <text evidence="15">The sequence shown here is derived from an EMBL/GenBank/DDBJ whole genome shotgun (WGS) entry which is preliminary data.</text>
</comment>
<dbReference type="NCBIfam" id="TIGR02199">
    <property type="entry name" value="rfaE_dom_II"/>
    <property type="match status" value="1"/>
</dbReference>
<feature type="region of interest" description="Ribokinase" evidence="12">
    <location>
        <begin position="1"/>
        <end position="308"/>
    </location>
</feature>
<comment type="similarity">
    <text evidence="12">In the C-terminal section; belongs to the cytidylyltransferase family.</text>
</comment>
<evidence type="ECO:0000256" key="6">
    <source>
        <dbReference type="ARBA" id="ARBA00022741"/>
    </source>
</evidence>
<dbReference type="InterPro" id="IPR014729">
    <property type="entry name" value="Rossmann-like_a/b/a_fold"/>
</dbReference>
<keyword evidence="10 12" id="KW-0119">Carbohydrate metabolism</keyword>
<dbReference type="Proteomes" id="UP001138757">
    <property type="component" value="Unassembled WGS sequence"/>
</dbReference>
<comment type="function">
    <text evidence="2 12">Catalyzes the ADP transfer from ATP to D-glycero-beta-D-manno-heptose 1-phosphate, yielding ADP-D-glycero-beta-D-manno-heptose.</text>
</comment>
<evidence type="ECO:0000313" key="15">
    <source>
        <dbReference type="EMBL" id="MBT2187508.1"/>
    </source>
</evidence>
<evidence type="ECO:0000313" key="16">
    <source>
        <dbReference type="Proteomes" id="UP001138757"/>
    </source>
</evidence>
<dbReference type="PANTHER" id="PTHR46969:SF1">
    <property type="entry name" value="BIFUNCTIONAL PROTEIN HLDE"/>
    <property type="match status" value="1"/>
</dbReference>
<keyword evidence="6 12" id="KW-0547">Nucleotide-binding</keyword>
<comment type="catalytic activity">
    <reaction evidence="11 12">
        <text>D-glycero-beta-D-manno-heptose 1-phosphate + ATP + H(+) = ADP-D-glycero-beta-D-manno-heptose + diphosphate</text>
        <dbReference type="Rhea" id="RHEA:27465"/>
        <dbReference type="ChEBI" id="CHEBI:15378"/>
        <dbReference type="ChEBI" id="CHEBI:30616"/>
        <dbReference type="ChEBI" id="CHEBI:33019"/>
        <dbReference type="ChEBI" id="CHEBI:59967"/>
        <dbReference type="ChEBI" id="CHEBI:61593"/>
        <dbReference type="EC" id="2.7.7.70"/>
    </reaction>
</comment>
<keyword evidence="8 12" id="KW-0067">ATP-binding</keyword>
<keyword evidence="16" id="KW-1185">Reference proteome</keyword>
<dbReference type="InterPro" id="IPR011611">
    <property type="entry name" value="PfkB_dom"/>
</dbReference>